<accession>A0A1Y6BUG7</accession>
<dbReference type="AlphaFoldDB" id="A0A1Y6BUG7"/>
<keyword evidence="3" id="KW-1185">Reference proteome</keyword>
<organism evidence="2 3">
    <name type="scientific">Pseudobacteriovorax antillogorgiicola</name>
    <dbReference type="NCBI Taxonomy" id="1513793"/>
    <lineage>
        <taxon>Bacteria</taxon>
        <taxon>Pseudomonadati</taxon>
        <taxon>Bdellovibrionota</taxon>
        <taxon>Oligoflexia</taxon>
        <taxon>Oligoflexales</taxon>
        <taxon>Pseudobacteriovoracaceae</taxon>
        <taxon>Pseudobacteriovorax</taxon>
    </lineage>
</organism>
<protein>
    <submittedName>
        <fullName evidence="2">Uncharacterized protein</fullName>
    </submittedName>
</protein>
<reference evidence="3" key="1">
    <citation type="submission" date="2017-04" db="EMBL/GenBank/DDBJ databases">
        <authorList>
            <person name="Varghese N."/>
            <person name="Submissions S."/>
        </authorList>
    </citation>
    <scope>NUCLEOTIDE SEQUENCE [LARGE SCALE GENOMIC DNA]</scope>
    <source>
        <strain evidence="3">RKEM611</strain>
    </source>
</reference>
<dbReference type="Proteomes" id="UP000192907">
    <property type="component" value="Unassembled WGS sequence"/>
</dbReference>
<dbReference type="STRING" id="1513793.SAMN06296036_10972"/>
<dbReference type="RefSeq" id="WP_159455358.1">
    <property type="nucleotide sequence ID" value="NZ_FWZT01000009.1"/>
</dbReference>
<name>A0A1Y6BUG7_9BACT</name>
<gene>
    <name evidence="2" type="ORF">SAMN06296036_10972</name>
</gene>
<dbReference type="EMBL" id="FWZT01000009">
    <property type="protein sequence ID" value="SMF29057.1"/>
    <property type="molecule type" value="Genomic_DNA"/>
</dbReference>
<evidence type="ECO:0000313" key="2">
    <source>
        <dbReference type="EMBL" id="SMF29057.1"/>
    </source>
</evidence>
<sequence>MKKAIRTAQAALDPGKLFLCPWQMSMIGLATALLPLLVVFYSYKNFSV</sequence>
<keyword evidence="1" id="KW-0812">Transmembrane</keyword>
<evidence type="ECO:0000313" key="3">
    <source>
        <dbReference type="Proteomes" id="UP000192907"/>
    </source>
</evidence>
<feature type="transmembrane region" description="Helical" evidence="1">
    <location>
        <begin position="22"/>
        <end position="43"/>
    </location>
</feature>
<keyword evidence="1" id="KW-1133">Transmembrane helix</keyword>
<keyword evidence="1" id="KW-0472">Membrane</keyword>
<evidence type="ECO:0000256" key="1">
    <source>
        <dbReference type="SAM" id="Phobius"/>
    </source>
</evidence>
<proteinExistence type="predicted"/>